<dbReference type="InterPro" id="IPR000801">
    <property type="entry name" value="Esterase-like"/>
</dbReference>
<dbReference type="Gene3D" id="3.40.50.1820">
    <property type="entry name" value="alpha/beta hydrolase"/>
    <property type="match status" value="1"/>
</dbReference>
<dbReference type="SUPFAM" id="SSF53474">
    <property type="entry name" value="alpha/beta-Hydrolases"/>
    <property type="match status" value="1"/>
</dbReference>
<protein>
    <submittedName>
        <fullName evidence="1">Putative alpha/beta superfamily hydrolase</fullName>
    </submittedName>
</protein>
<evidence type="ECO:0000313" key="2">
    <source>
        <dbReference type="Proteomes" id="UP000521313"/>
    </source>
</evidence>
<accession>A0A7W8D4B1</accession>
<dbReference type="Proteomes" id="UP000521313">
    <property type="component" value="Unassembled WGS sequence"/>
</dbReference>
<dbReference type="InterPro" id="IPR029058">
    <property type="entry name" value="AB_hydrolase_fold"/>
</dbReference>
<dbReference type="InterPro" id="IPR050583">
    <property type="entry name" value="Mycobacterial_A85_antigen"/>
</dbReference>
<sequence length="254" mass="29407">MILKFDRLMTQFHEQRTIHMYLPDDYLYSQKRYPVLYMFDGHNLFNDEDATYGKSWNLANQILWNQKELIVVGQECSHHGNDRLYEYSPYPFADEELQAMGEGFGEGTMNFFIHELKPYIDVHFPTLSQRETTWIGGSSCGGAMALYAGMRHNDIFSRSLVLSPYLIPTSEYFLLEADHTNFVGPSSFYISWGALEGSSKHAFVQETKIVTEIANRLLKKGAHIQFNVKPEGAHTESDWEQEAPVFLNYLFQNE</sequence>
<gene>
    <name evidence="1" type="ORF">HNQ43_001354</name>
</gene>
<dbReference type="EMBL" id="JACHHD010000013">
    <property type="protein sequence ID" value="MBB5185300.1"/>
    <property type="molecule type" value="Genomic_DNA"/>
</dbReference>
<name>A0A7W8D4B1_9FIRM</name>
<dbReference type="PANTHER" id="PTHR48098">
    <property type="entry name" value="ENTEROCHELIN ESTERASE-RELATED"/>
    <property type="match status" value="1"/>
</dbReference>
<dbReference type="PANTHER" id="PTHR48098:SF6">
    <property type="entry name" value="FERRI-BACILLIBACTIN ESTERASE BESA"/>
    <property type="match status" value="1"/>
</dbReference>
<comment type="caution">
    <text evidence="1">The sequence shown here is derived from an EMBL/GenBank/DDBJ whole genome shotgun (WGS) entry which is preliminary data.</text>
</comment>
<dbReference type="Pfam" id="PF00756">
    <property type="entry name" value="Esterase"/>
    <property type="match status" value="1"/>
</dbReference>
<dbReference type="RefSeq" id="WP_338082822.1">
    <property type="nucleotide sequence ID" value="NZ_CAWVLV010000038.1"/>
</dbReference>
<evidence type="ECO:0000313" key="1">
    <source>
        <dbReference type="EMBL" id="MBB5185300.1"/>
    </source>
</evidence>
<dbReference type="AlphaFoldDB" id="A0A7W8D4B1"/>
<dbReference type="GO" id="GO:0016787">
    <property type="term" value="F:hydrolase activity"/>
    <property type="evidence" value="ECO:0007669"/>
    <property type="project" value="UniProtKB-KW"/>
</dbReference>
<reference evidence="1 2" key="1">
    <citation type="submission" date="2020-08" db="EMBL/GenBank/DDBJ databases">
        <title>Genomic Encyclopedia of Type Strains, Phase IV (KMG-IV): sequencing the most valuable type-strain genomes for metagenomic binning, comparative biology and taxonomic classification.</title>
        <authorList>
            <person name="Goeker M."/>
        </authorList>
    </citation>
    <scope>NUCLEOTIDE SEQUENCE [LARGE SCALE GENOMIC DNA]</scope>
    <source>
        <strain evidence="1 2">DSM 26963</strain>
    </source>
</reference>
<proteinExistence type="predicted"/>
<keyword evidence="1" id="KW-0378">Hydrolase</keyword>
<organism evidence="1 2">
    <name type="scientific">Faecalicoccus acidiformans</name>
    <dbReference type="NCBI Taxonomy" id="915173"/>
    <lineage>
        <taxon>Bacteria</taxon>
        <taxon>Bacillati</taxon>
        <taxon>Bacillota</taxon>
        <taxon>Erysipelotrichia</taxon>
        <taxon>Erysipelotrichales</taxon>
        <taxon>Erysipelotrichaceae</taxon>
        <taxon>Faecalicoccus</taxon>
    </lineage>
</organism>